<evidence type="ECO:0000313" key="2">
    <source>
        <dbReference type="EMBL" id="MCF7221542.1"/>
    </source>
</evidence>
<dbReference type="RefSeq" id="WP_237053969.1">
    <property type="nucleotide sequence ID" value="NZ_JAKJPO010000003.1"/>
</dbReference>
<gene>
    <name evidence="2" type="ORF">L3V18_07030</name>
</gene>
<reference evidence="2 3" key="3">
    <citation type="submission" date="2022-01" db="EMBL/GenBank/DDBJ databases">
        <authorList>
            <person name="Zhou L.Y."/>
        </authorList>
    </citation>
    <scope>NUCLEOTIDE SEQUENCE [LARGE SCALE GENOMIC DNA]</scope>
    <source>
        <strain evidence="2 3">TLK-CK17</strain>
    </source>
</reference>
<proteinExistence type="predicted"/>
<evidence type="ECO:0008006" key="4">
    <source>
        <dbReference type="Google" id="ProtNLM"/>
    </source>
</evidence>
<sequence>MLRLRHAVRPLSLQRLLVLALLVLGVLAKPVLASIGEVHELQHDPSGQHLHLGQNGDHDIASDGVHVDHRLQSDAPADAPSDDGNLLHELLHFAHCCGQSPQSVPAAAMTVPAIAGDATGPANAAAPAPDHRSQDVFRPPITG</sequence>
<reference evidence="3" key="2">
    <citation type="submission" date="2022-01" db="EMBL/GenBank/DDBJ databases">
        <title>Lysobacter chinensis sp. nov., a bacterium isolated from cow dung compost.</title>
        <authorList>
            <person name="Zhou L.Y."/>
        </authorList>
    </citation>
    <scope>NUCLEOTIDE SEQUENCE [LARGE SCALE GENOMIC DNA]</scope>
    <source>
        <strain evidence="3">TLK-CK17</strain>
    </source>
</reference>
<accession>A0ABS9HTX9</accession>
<evidence type="ECO:0000313" key="3">
    <source>
        <dbReference type="Proteomes" id="UP001430796"/>
    </source>
</evidence>
<dbReference type="Proteomes" id="UP001430796">
    <property type="component" value="Unassembled WGS sequence"/>
</dbReference>
<evidence type="ECO:0000256" key="1">
    <source>
        <dbReference type="SAM" id="MobiDB-lite"/>
    </source>
</evidence>
<comment type="caution">
    <text evidence="2">The sequence shown here is derived from an EMBL/GenBank/DDBJ whole genome shotgun (WGS) entry which is preliminary data.</text>
</comment>
<keyword evidence="3" id="KW-1185">Reference proteome</keyword>
<name>A0ABS9HTX9_9GAMM</name>
<reference evidence="2 3" key="1">
    <citation type="submission" date="2022-01" db="EMBL/GenBank/DDBJ databases">
        <title>Lysobacter chinensis sp. nov., a bacterium isolated from cow dung compost.</title>
        <authorList>
            <person name="Liu Y."/>
        </authorList>
    </citation>
    <scope>NUCLEOTIDE SEQUENCE [LARGE SCALE GENOMIC DNA]</scope>
    <source>
        <strain evidence="2 3">TLK-CK17</strain>
    </source>
</reference>
<dbReference type="EMBL" id="JAKJPO010000003">
    <property type="protein sequence ID" value="MCF7221542.1"/>
    <property type="molecule type" value="Genomic_DNA"/>
</dbReference>
<feature type="region of interest" description="Disordered" evidence="1">
    <location>
        <begin position="120"/>
        <end position="143"/>
    </location>
</feature>
<protein>
    <recommendedName>
        <fullName evidence="4">DUF2946 family protein</fullName>
    </recommendedName>
</protein>
<organism evidence="2 3">
    <name type="scientific">Marilutibacter chinensis</name>
    <dbReference type="NCBI Taxonomy" id="2912247"/>
    <lineage>
        <taxon>Bacteria</taxon>
        <taxon>Pseudomonadati</taxon>
        <taxon>Pseudomonadota</taxon>
        <taxon>Gammaproteobacteria</taxon>
        <taxon>Lysobacterales</taxon>
        <taxon>Lysobacteraceae</taxon>
        <taxon>Marilutibacter</taxon>
    </lineage>
</organism>